<dbReference type="Proteomes" id="UP000004116">
    <property type="component" value="Unassembled WGS sequence"/>
</dbReference>
<comment type="caution">
    <text evidence="2">The sequence shown here is derived from an EMBL/GenBank/DDBJ whole genome shotgun (WGS) entry which is preliminary data.</text>
</comment>
<feature type="region of interest" description="Disordered" evidence="1">
    <location>
        <begin position="74"/>
        <end position="96"/>
    </location>
</feature>
<organism evidence="2 3">
    <name type="scientific">Candidatus Regiella insecticola 5.15</name>
    <dbReference type="NCBI Taxonomy" id="1005043"/>
    <lineage>
        <taxon>Bacteria</taxon>
        <taxon>Pseudomonadati</taxon>
        <taxon>Pseudomonadota</taxon>
        <taxon>Gammaproteobacteria</taxon>
        <taxon>Enterobacterales</taxon>
        <taxon>Enterobacteriaceae</taxon>
        <taxon>aphid secondary symbionts</taxon>
        <taxon>Candidatus Regiella</taxon>
    </lineage>
</organism>
<evidence type="ECO:0000313" key="2">
    <source>
        <dbReference type="EMBL" id="EGY29281.1"/>
    </source>
</evidence>
<dbReference type="AlphaFoldDB" id="G2GY90"/>
<evidence type="ECO:0000313" key="3">
    <source>
        <dbReference type="Proteomes" id="UP000004116"/>
    </source>
</evidence>
<dbReference type="EMBL" id="AGCA01000169">
    <property type="protein sequence ID" value="EGY29281.1"/>
    <property type="molecule type" value="Genomic_DNA"/>
</dbReference>
<dbReference type="RefSeq" id="WP_006706432.1">
    <property type="nucleotide sequence ID" value="NZ_AGCA01000169.1"/>
</dbReference>
<gene>
    <name evidence="2" type="ORF">Rin_00007410</name>
</gene>
<keyword evidence="3" id="KW-1185">Reference proteome</keyword>
<accession>G2GY90</accession>
<name>G2GY90_9ENTR</name>
<protein>
    <submittedName>
        <fullName evidence="2">Uncharacterized protein</fullName>
    </submittedName>
</protein>
<reference evidence="2 3" key="1">
    <citation type="journal article" date="2012" name="Genome Res.">
        <title>Genomic basis of endosymbiont-conferred protection against an insect parasitoid.</title>
        <authorList>
            <person name="Hansen A.K."/>
            <person name="Vorburger C."/>
            <person name="Moran N.A."/>
        </authorList>
    </citation>
    <scope>NUCLEOTIDE SEQUENCE [LARGE SCALE GENOMIC DNA]</scope>
    <source>
        <strain evidence="3">R5.15</strain>
    </source>
</reference>
<feature type="compositionally biased region" description="Low complexity" evidence="1">
    <location>
        <begin position="74"/>
        <end position="89"/>
    </location>
</feature>
<evidence type="ECO:0000256" key="1">
    <source>
        <dbReference type="SAM" id="MobiDB-lite"/>
    </source>
</evidence>
<proteinExistence type="predicted"/>
<sequence>MRLEPVGPTSPVNKPTNQGNQENQATGQGSLHDDTSGTIRIVAAGSNPIPPRERGFSLFDCFCFGINPRRSGGYAYGSSAQSSSRHSGSVLTRSNSESTQGMFLDSFAMALTLTPPGNGLLGGGRLAESTGSTVSSKQSGSDFFNGDSFF</sequence>
<feature type="region of interest" description="Disordered" evidence="1">
    <location>
        <begin position="1"/>
        <end position="34"/>
    </location>
</feature>
<feature type="compositionally biased region" description="Polar residues" evidence="1">
    <location>
        <begin position="10"/>
        <end position="29"/>
    </location>
</feature>